<keyword evidence="3" id="KW-1185">Reference proteome</keyword>
<feature type="transmembrane region" description="Helical" evidence="1">
    <location>
        <begin position="147"/>
        <end position="170"/>
    </location>
</feature>
<name>A0A8J5XKZ0_DIALT</name>
<feature type="transmembrane region" description="Helical" evidence="1">
    <location>
        <begin position="274"/>
        <end position="293"/>
    </location>
</feature>
<keyword evidence="1" id="KW-1133">Transmembrane helix</keyword>
<dbReference type="AlphaFoldDB" id="A0A8J5XKZ0"/>
<accession>A0A8J5XKZ0</accession>
<feature type="transmembrane region" description="Helical" evidence="1">
    <location>
        <begin position="103"/>
        <end position="126"/>
    </location>
</feature>
<evidence type="ECO:0000256" key="1">
    <source>
        <dbReference type="SAM" id="Phobius"/>
    </source>
</evidence>
<feature type="transmembrane region" description="Helical" evidence="1">
    <location>
        <begin position="244"/>
        <end position="262"/>
    </location>
</feature>
<feature type="transmembrane region" description="Helical" evidence="1">
    <location>
        <begin position="31"/>
        <end position="50"/>
    </location>
</feature>
<comment type="caution">
    <text evidence="2">The sequence shown here is derived from an EMBL/GenBank/DDBJ whole genome shotgun (WGS) entry which is preliminary data.</text>
</comment>
<gene>
    <name evidence="2" type="ORF">KFE25_012302</name>
</gene>
<evidence type="ECO:0000313" key="2">
    <source>
        <dbReference type="EMBL" id="KAG8464939.1"/>
    </source>
</evidence>
<keyword evidence="1" id="KW-0812">Transmembrane</keyword>
<evidence type="ECO:0000313" key="3">
    <source>
        <dbReference type="Proteomes" id="UP000751190"/>
    </source>
</evidence>
<dbReference type="Proteomes" id="UP000751190">
    <property type="component" value="Unassembled WGS sequence"/>
</dbReference>
<feature type="transmembrane region" description="Helical" evidence="1">
    <location>
        <begin position="347"/>
        <end position="372"/>
    </location>
</feature>
<evidence type="ECO:0008006" key="4">
    <source>
        <dbReference type="Google" id="ProtNLM"/>
    </source>
</evidence>
<dbReference type="EMBL" id="JAGTXO010000011">
    <property type="protein sequence ID" value="KAG8464939.1"/>
    <property type="molecule type" value="Genomic_DNA"/>
</dbReference>
<feature type="transmembrane region" description="Helical" evidence="1">
    <location>
        <begin position="62"/>
        <end position="83"/>
    </location>
</feature>
<reference evidence="2" key="1">
    <citation type="submission" date="2021-05" db="EMBL/GenBank/DDBJ databases">
        <title>The genome of the haptophyte Pavlova lutheri (Diacronema luteri, Pavlovales) - a model for lipid biosynthesis in eukaryotic algae.</title>
        <authorList>
            <person name="Hulatt C.J."/>
            <person name="Posewitz M.C."/>
        </authorList>
    </citation>
    <scope>NUCLEOTIDE SEQUENCE</scope>
    <source>
        <strain evidence="2">NIVA-4/92</strain>
    </source>
</reference>
<proteinExistence type="predicted"/>
<keyword evidence="1" id="KW-0472">Membrane</keyword>
<organism evidence="2 3">
    <name type="scientific">Diacronema lutheri</name>
    <name type="common">Unicellular marine alga</name>
    <name type="synonym">Monochrysis lutheri</name>
    <dbReference type="NCBI Taxonomy" id="2081491"/>
    <lineage>
        <taxon>Eukaryota</taxon>
        <taxon>Haptista</taxon>
        <taxon>Haptophyta</taxon>
        <taxon>Pavlovophyceae</taxon>
        <taxon>Pavlovales</taxon>
        <taxon>Pavlovaceae</taxon>
        <taxon>Diacronema</taxon>
    </lineage>
</organism>
<sequence length="385" mass="41776">MAPTESGALHVWRSQHVIADHLGDPRLLPPLSVAFVLLSLLLPRMALRLWQMEAIGVGTSATYAISLMLSGCAYWGVVLMQIVATRYDLWGLDAGGLRLAWMILTQSGFALQSFAYSKLLWMWLGYSRGVGKFVQPALPVSRWYDRFVGVFVTAVLLNYGAQLLIAAAFYDIAKADRADDGAAEPAGIAGVALKDLSAGLDLATEALWFAITLQLLLTIRTLRARELGEATRLELQQHNALVRTARVLFAVHFLAFAAQVGAFTPAGKGDGETIAAIVQIAWFIVQLWFQIRVMHHVYDTHLRSMAAFEAKVLRAATMRRLDDEKAAAADELSAARRPDAFCDVRSVALFAGVALLVAAVVATALFVGALLLRGAGGGESGIRRR</sequence>
<feature type="transmembrane region" description="Helical" evidence="1">
    <location>
        <begin position="206"/>
        <end position="223"/>
    </location>
</feature>
<dbReference type="OrthoDB" id="10486538at2759"/>
<protein>
    <recommendedName>
        <fullName evidence="4">Transmembrane protein</fullName>
    </recommendedName>
</protein>